<evidence type="ECO:0000256" key="4">
    <source>
        <dbReference type="ARBA" id="ARBA00022927"/>
    </source>
</evidence>
<dbReference type="GO" id="GO:0042147">
    <property type="term" value="P:retrograde transport, endosome to Golgi"/>
    <property type="evidence" value="ECO:0007669"/>
    <property type="project" value="InterPro"/>
</dbReference>
<evidence type="ECO:0000313" key="6">
    <source>
        <dbReference type="Proteomes" id="UP000504611"/>
    </source>
</evidence>
<dbReference type="InterPro" id="IPR005378">
    <property type="entry name" value="Vps35"/>
</dbReference>
<dbReference type="GO" id="GO:0005829">
    <property type="term" value="C:cytosol"/>
    <property type="evidence" value="ECO:0007669"/>
    <property type="project" value="GOC"/>
</dbReference>
<dbReference type="GO" id="GO:0005770">
    <property type="term" value="C:late endosome"/>
    <property type="evidence" value="ECO:0007669"/>
    <property type="project" value="TreeGrafter"/>
</dbReference>
<dbReference type="GeneID" id="104954799"/>
<dbReference type="Gene3D" id="1.25.40.660">
    <property type="entry name" value="Vacuolar protein sorting-associated protein 35, helical subcomplex Vps35-C"/>
    <property type="match status" value="1"/>
</dbReference>
<accession>A0A6I9NR66</accession>
<evidence type="ECO:0000256" key="3">
    <source>
        <dbReference type="ARBA" id="ARBA00022448"/>
    </source>
</evidence>
<dbReference type="Pfam" id="PF03635">
    <property type="entry name" value="Vps35"/>
    <property type="match status" value="1"/>
</dbReference>
<evidence type="ECO:0000256" key="5">
    <source>
        <dbReference type="ARBA" id="ARBA00023136"/>
    </source>
</evidence>
<proteinExistence type="inferred from homology"/>
<organism evidence="6 7">
    <name type="scientific">Notothenia coriiceps</name>
    <name type="common">black rockcod</name>
    <dbReference type="NCBI Taxonomy" id="8208"/>
    <lineage>
        <taxon>Eukaryota</taxon>
        <taxon>Metazoa</taxon>
        <taxon>Chordata</taxon>
        <taxon>Craniata</taxon>
        <taxon>Vertebrata</taxon>
        <taxon>Euteleostomi</taxon>
        <taxon>Actinopterygii</taxon>
        <taxon>Neopterygii</taxon>
        <taxon>Teleostei</taxon>
        <taxon>Neoteleostei</taxon>
        <taxon>Acanthomorphata</taxon>
        <taxon>Eupercaria</taxon>
        <taxon>Perciformes</taxon>
        <taxon>Notothenioidei</taxon>
        <taxon>Nototheniidae</taxon>
        <taxon>Notothenia</taxon>
    </lineage>
</organism>
<dbReference type="AlphaFoldDB" id="A0A6I9NR66"/>
<evidence type="ECO:0000313" key="7">
    <source>
        <dbReference type="RefSeq" id="XP_010780289.1"/>
    </source>
</evidence>
<dbReference type="GO" id="GO:0006886">
    <property type="term" value="P:intracellular protein transport"/>
    <property type="evidence" value="ECO:0007669"/>
    <property type="project" value="TreeGrafter"/>
</dbReference>
<dbReference type="Proteomes" id="UP000504611">
    <property type="component" value="Unplaced"/>
</dbReference>
<keyword evidence="6" id="KW-1185">Reference proteome</keyword>
<keyword evidence="3" id="KW-0813">Transport</keyword>
<name>A0A6I9NR66_9TELE</name>
<evidence type="ECO:0000256" key="2">
    <source>
        <dbReference type="ARBA" id="ARBA00006536"/>
    </source>
</evidence>
<dbReference type="KEGG" id="ncc:104954799"/>
<comment type="similarity">
    <text evidence="2">Belongs to the VPS35 family.</text>
</comment>
<dbReference type="InterPro" id="IPR042491">
    <property type="entry name" value="Vps35_C"/>
</dbReference>
<protein>
    <submittedName>
        <fullName evidence="7">Vacuolar protein sorting-associated protein 35-like</fullName>
    </submittedName>
</protein>
<keyword evidence="5" id="KW-0472">Membrane</keyword>
<keyword evidence="4" id="KW-0653">Protein transport</keyword>
<dbReference type="PANTHER" id="PTHR11099">
    <property type="entry name" value="VACUOLAR SORTING PROTEIN 35"/>
    <property type="match status" value="1"/>
</dbReference>
<dbReference type="RefSeq" id="XP_010780289.1">
    <property type="nucleotide sequence ID" value="XM_010781987.1"/>
</dbReference>
<dbReference type="OrthoDB" id="10258141at2759"/>
<dbReference type="GO" id="GO:0030906">
    <property type="term" value="C:retromer, cargo-selective complex"/>
    <property type="evidence" value="ECO:0007669"/>
    <property type="project" value="InterPro"/>
</dbReference>
<evidence type="ECO:0000256" key="1">
    <source>
        <dbReference type="ARBA" id="ARBA00004170"/>
    </source>
</evidence>
<gene>
    <name evidence="7" type="primary">LOC104954799</name>
</gene>
<sequence>MSQAFSLYEDEISDSKAQLAAITLIIGTFERMRCFSEENHEPLRTQCALAASKLLKKPDQCRAVSICAHLFWSGRSTEKNGEEIRDGKRVMECLKKALKIANQCMDPSLQVQLFIEILNRYVCFYERENDAVRH</sequence>
<dbReference type="PANTHER" id="PTHR11099:SF0">
    <property type="entry name" value="VACUOLAR PROTEIN SORTING-ASSOCIATED PROTEIN 35"/>
    <property type="match status" value="1"/>
</dbReference>
<comment type="subcellular location">
    <subcellularLocation>
        <location evidence="1">Membrane</location>
        <topology evidence="1">Peripheral membrane protein</topology>
    </subcellularLocation>
</comment>
<reference evidence="7" key="1">
    <citation type="submission" date="2025-08" db="UniProtKB">
        <authorList>
            <consortium name="RefSeq"/>
        </authorList>
    </citation>
    <scope>IDENTIFICATION</scope>
    <source>
        <tissue evidence="7">Muscle</tissue>
    </source>
</reference>